<organism evidence="1 2">
    <name type="scientific">Nitrosospira multiformis</name>
    <dbReference type="NCBI Taxonomy" id="1231"/>
    <lineage>
        <taxon>Bacteria</taxon>
        <taxon>Pseudomonadati</taxon>
        <taxon>Pseudomonadota</taxon>
        <taxon>Betaproteobacteria</taxon>
        <taxon>Nitrosomonadales</taxon>
        <taxon>Nitrosomonadaceae</taxon>
        <taxon>Nitrosospira</taxon>
    </lineage>
</organism>
<proteinExistence type="predicted"/>
<name>A0A1H8BQD7_9PROT</name>
<gene>
    <name evidence="1" type="ORF">SAMN05216404_101320</name>
</gene>
<sequence>MAFGLIFQFLRQYCWKSVWFGYSRDVHDITGGGIDQNRRDGSRGEEEQQEFRDKVTVAHYLAPSLWFAFAPKMWTRLSCIRSAGVLTVLPMTLAAREASKVLIA</sequence>
<evidence type="ECO:0000313" key="1">
    <source>
        <dbReference type="EMBL" id="SEM85091.1"/>
    </source>
</evidence>
<dbReference type="AlphaFoldDB" id="A0A1H8BQD7"/>
<protein>
    <submittedName>
        <fullName evidence="1">Uncharacterized protein</fullName>
    </submittedName>
</protein>
<evidence type="ECO:0000313" key="2">
    <source>
        <dbReference type="Proteomes" id="UP000183898"/>
    </source>
</evidence>
<accession>A0A1H8BQD7</accession>
<reference evidence="1 2" key="1">
    <citation type="submission" date="2016-10" db="EMBL/GenBank/DDBJ databases">
        <authorList>
            <person name="de Groot N.N."/>
        </authorList>
    </citation>
    <scope>NUCLEOTIDE SEQUENCE [LARGE SCALE GENOMIC DNA]</scope>
    <source>
        <strain evidence="1 2">Nl18</strain>
    </source>
</reference>
<dbReference type="Proteomes" id="UP000183898">
    <property type="component" value="Unassembled WGS sequence"/>
</dbReference>
<dbReference type="EMBL" id="FOCT01000001">
    <property type="protein sequence ID" value="SEM85091.1"/>
    <property type="molecule type" value="Genomic_DNA"/>
</dbReference>